<organism evidence="2 3">
    <name type="scientific">Sinosporangium siamense</name>
    <dbReference type="NCBI Taxonomy" id="1367973"/>
    <lineage>
        <taxon>Bacteria</taxon>
        <taxon>Bacillati</taxon>
        <taxon>Actinomycetota</taxon>
        <taxon>Actinomycetes</taxon>
        <taxon>Streptosporangiales</taxon>
        <taxon>Streptosporangiaceae</taxon>
        <taxon>Sinosporangium</taxon>
    </lineage>
</organism>
<sequence length="842" mass="90560">MRVGFLAAVADYLLRRYGTSPAPDGNMVTGAAHTVIQAGTVHGDITLASPPKMSTAPRTLPRDTPVFTGRQWELDHLSRGLAEVEGAEVVIYAVNGMPGVGKTALAVHAAHRMADRFPDARIQVDLHAHTPGQAPSDPADILADLLIGYGVEPQGVPRTLDGRAGMWRDRMAGKKILLVLDNAASGAQVEPLLPGTPGSLVLITSRNRLAVPGAVPLTVGAMPRADGVELFTRSTGRPIPADDAEAVDRLVAACGGLPLAITIMAARYAHRPAWSVGDLADQMAEPLEELQEDGKSVAVAFELSYRDLPPARQRLVRLLGVYPGDDIDAHAAAALGGVTLAQARRHLDALYAASLLQEPSRGRYRLHDLLAHYTRALADTSGDAALERLLDYYTHTAYAAGLHFTLQSPRLVPTQTETSFATSGHAEEWLRTERDNLYAAVLAAAGTHPAHAVAIPAMLADYLALRGHWEQALALHQTAETTARRIADPGGQAVALDNMGCLHRRMGEYTSAADLHTRALHLHNTTGNRRGQAGVHVNLGVMHRELGEYTAAAAHHTGALALYTAVEDHRGQAVALFNLGLVHCEVGEYTSAAERHSRALEFYTAAGDRRGQAVILNSLGGMHRCLGEYEAAADCHTRALLLYVDLRGRRGEAIALNDLGLTHRETGDYPAAADHHTRALDLYTTLQDRRGQATARANLGVVHRLTGDHTAASDHLTDALESFTHLGSRYGIAHTLHHLGNLHRDQGRLTQALTLFTELGNRYEQAETLNDLGELHHSPGRFHEALAVARTIGAPLQEARALEGIGLRQPPGDGTPLLRQALAIYRRIGSPRARRITDVLPD</sequence>
<dbReference type="Gene3D" id="1.10.10.10">
    <property type="entry name" value="Winged helix-like DNA-binding domain superfamily/Winged helix DNA-binding domain"/>
    <property type="match status" value="1"/>
</dbReference>
<dbReference type="PANTHER" id="PTHR10098:SF106">
    <property type="entry name" value="TETRATRICOPEPTIDE REPEAT PROTEIN 28-LIKE PROTEIN"/>
    <property type="match status" value="1"/>
</dbReference>
<dbReference type="Gene3D" id="1.25.40.10">
    <property type="entry name" value="Tetratricopeptide repeat domain"/>
    <property type="match status" value="2"/>
</dbReference>
<dbReference type="PRINTS" id="PR00364">
    <property type="entry name" value="DISEASERSIST"/>
</dbReference>
<name>A0A919RE56_9ACTN</name>
<dbReference type="Proteomes" id="UP000606172">
    <property type="component" value="Unassembled WGS sequence"/>
</dbReference>
<feature type="repeat" description="TPR" evidence="1">
    <location>
        <begin position="653"/>
        <end position="686"/>
    </location>
</feature>
<keyword evidence="3" id="KW-1185">Reference proteome</keyword>
<dbReference type="Pfam" id="PF13424">
    <property type="entry name" value="TPR_12"/>
    <property type="match status" value="4"/>
</dbReference>
<dbReference type="SMART" id="SM00028">
    <property type="entry name" value="TPR"/>
    <property type="match status" value="7"/>
</dbReference>
<accession>A0A919RE56</accession>
<protein>
    <submittedName>
        <fullName evidence="2">ATPase</fullName>
    </submittedName>
</protein>
<dbReference type="SUPFAM" id="SSF52540">
    <property type="entry name" value="P-loop containing nucleoside triphosphate hydrolases"/>
    <property type="match status" value="1"/>
</dbReference>
<dbReference type="GO" id="GO:0043531">
    <property type="term" value="F:ADP binding"/>
    <property type="evidence" value="ECO:0007669"/>
    <property type="project" value="InterPro"/>
</dbReference>
<dbReference type="InterPro" id="IPR019734">
    <property type="entry name" value="TPR_rpt"/>
</dbReference>
<proteinExistence type="predicted"/>
<dbReference type="EMBL" id="BOOW01000014">
    <property type="protein sequence ID" value="GII92203.1"/>
    <property type="molecule type" value="Genomic_DNA"/>
</dbReference>
<keyword evidence="1" id="KW-0802">TPR repeat</keyword>
<dbReference type="AlphaFoldDB" id="A0A919RE56"/>
<dbReference type="Gene3D" id="3.40.50.300">
    <property type="entry name" value="P-loop containing nucleotide triphosphate hydrolases"/>
    <property type="match status" value="1"/>
</dbReference>
<reference evidence="2" key="1">
    <citation type="submission" date="2021-01" db="EMBL/GenBank/DDBJ databases">
        <title>Whole genome shotgun sequence of Sinosporangium siamense NBRC 109515.</title>
        <authorList>
            <person name="Komaki H."/>
            <person name="Tamura T."/>
        </authorList>
    </citation>
    <scope>NUCLEOTIDE SEQUENCE</scope>
    <source>
        <strain evidence="2">NBRC 109515</strain>
    </source>
</reference>
<feature type="repeat" description="TPR" evidence="1">
    <location>
        <begin position="573"/>
        <end position="606"/>
    </location>
</feature>
<comment type="caution">
    <text evidence="2">The sequence shown here is derived from an EMBL/GenBank/DDBJ whole genome shotgun (WGS) entry which is preliminary data.</text>
</comment>
<gene>
    <name evidence="2" type="ORF">Ssi02_24340</name>
</gene>
<dbReference type="PROSITE" id="PS50005">
    <property type="entry name" value="TPR"/>
    <property type="match status" value="2"/>
</dbReference>
<dbReference type="PANTHER" id="PTHR10098">
    <property type="entry name" value="RAPSYN-RELATED"/>
    <property type="match status" value="1"/>
</dbReference>
<evidence type="ECO:0000313" key="2">
    <source>
        <dbReference type="EMBL" id="GII92203.1"/>
    </source>
</evidence>
<dbReference type="InterPro" id="IPR011990">
    <property type="entry name" value="TPR-like_helical_dom_sf"/>
</dbReference>
<dbReference type="SUPFAM" id="SSF48452">
    <property type="entry name" value="TPR-like"/>
    <property type="match status" value="2"/>
</dbReference>
<evidence type="ECO:0000313" key="3">
    <source>
        <dbReference type="Proteomes" id="UP000606172"/>
    </source>
</evidence>
<dbReference type="InterPro" id="IPR027417">
    <property type="entry name" value="P-loop_NTPase"/>
</dbReference>
<dbReference type="InterPro" id="IPR036388">
    <property type="entry name" value="WH-like_DNA-bd_sf"/>
</dbReference>
<evidence type="ECO:0000256" key="1">
    <source>
        <dbReference type="PROSITE-ProRule" id="PRU00339"/>
    </source>
</evidence>